<proteinExistence type="predicted"/>
<dbReference type="EMBL" id="JBHTIU010000031">
    <property type="protein sequence ID" value="MFD0869509.1"/>
    <property type="molecule type" value="Genomic_DNA"/>
</dbReference>
<protein>
    <recommendedName>
        <fullName evidence="5">Lipoprotein</fullName>
    </recommendedName>
</protein>
<keyword evidence="2" id="KW-0732">Signal</keyword>
<feature type="chain" id="PRO_5045654322" description="Lipoprotein" evidence="2">
    <location>
        <begin position="28"/>
        <end position="333"/>
    </location>
</feature>
<dbReference type="Proteomes" id="UP001597120">
    <property type="component" value="Unassembled WGS sequence"/>
</dbReference>
<evidence type="ECO:0008006" key="5">
    <source>
        <dbReference type="Google" id="ProtNLM"/>
    </source>
</evidence>
<name>A0ABW3DB80_9BACL</name>
<feature type="signal peptide" evidence="2">
    <location>
        <begin position="1"/>
        <end position="27"/>
    </location>
</feature>
<keyword evidence="4" id="KW-1185">Reference proteome</keyword>
<sequence length="333" mass="36433">MKIMNHLNKWAAAALITALLMTGCSSSGGGQTLTSGGGDVQTTFPSDWNPGSGPELNVSGPKDDKAVMVNSMPKTDMADDIDLNGFMEVMKGSFSNQYQLFRMYEIQDVTIDSLPGKQAEYTGMLDKDLIHGILTVVDQGDHFYQILAVTPDQKFHSTKKELFEIIKSFKIVQAKPASGAGAQSPTDAKVKLASSDEGMELTVTGQWEQMDVKEVDIQAVDTATSSVLFVLGQDYNNESSLDQYYQFIVDNRLTDMENLTITKPVKLTVGGHPALQFEVSGKVTTNGMNMAFLITLVDSPKQYVRIMFGAPQSSMDKLRDGFAEAVLTYTEKE</sequence>
<feature type="compositionally biased region" description="Gly residues" evidence="1">
    <location>
        <begin position="30"/>
        <end position="39"/>
    </location>
</feature>
<dbReference type="Gene3D" id="3.40.1000.10">
    <property type="entry name" value="Mog1/PsbP, alpha/beta/alpha sandwich"/>
    <property type="match status" value="2"/>
</dbReference>
<dbReference type="RefSeq" id="WP_379287910.1">
    <property type="nucleotide sequence ID" value="NZ_JBHTIU010000031.1"/>
</dbReference>
<accession>A0ABW3DB80</accession>
<dbReference type="PROSITE" id="PS51257">
    <property type="entry name" value="PROKAR_LIPOPROTEIN"/>
    <property type="match status" value="1"/>
</dbReference>
<evidence type="ECO:0000256" key="1">
    <source>
        <dbReference type="SAM" id="MobiDB-lite"/>
    </source>
</evidence>
<reference evidence="4" key="1">
    <citation type="journal article" date="2019" name="Int. J. Syst. Evol. Microbiol.">
        <title>The Global Catalogue of Microorganisms (GCM) 10K type strain sequencing project: providing services to taxonomists for standard genome sequencing and annotation.</title>
        <authorList>
            <consortium name="The Broad Institute Genomics Platform"/>
            <consortium name="The Broad Institute Genome Sequencing Center for Infectious Disease"/>
            <person name="Wu L."/>
            <person name="Ma J."/>
        </authorList>
    </citation>
    <scope>NUCLEOTIDE SEQUENCE [LARGE SCALE GENOMIC DNA]</scope>
    <source>
        <strain evidence="4">CCUG 57263</strain>
    </source>
</reference>
<evidence type="ECO:0000313" key="3">
    <source>
        <dbReference type="EMBL" id="MFD0869509.1"/>
    </source>
</evidence>
<evidence type="ECO:0000313" key="4">
    <source>
        <dbReference type="Proteomes" id="UP001597120"/>
    </source>
</evidence>
<evidence type="ECO:0000256" key="2">
    <source>
        <dbReference type="SAM" id="SignalP"/>
    </source>
</evidence>
<feature type="region of interest" description="Disordered" evidence="1">
    <location>
        <begin position="30"/>
        <end position="54"/>
    </location>
</feature>
<organism evidence="3 4">
    <name type="scientific">Paenibacillus residui</name>
    <dbReference type="NCBI Taxonomy" id="629724"/>
    <lineage>
        <taxon>Bacteria</taxon>
        <taxon>Bacillati</taxon>
        <taxon>Bacillota</taxon>
        <taxon>Bacilli</taxon>
        <taxon>Bacillales</taxon>
        <taxon>Paenibacillaceae</taxon>
        <taxon>Paenibacillus</taxon>
    </lineage>
</organism>
<comment type="caution">
    <text evidence="3">The sequence shown here is derived from an EMBL/GenBank/DDBJ whole genome shotgun (WGS) entry which is preliminary data.</text>
</comment>
<gene>
    <name evidence="3" type="ORF">ACFQ03_10140</name>
</gene>